<dbReference type="Pfam" id="PF20388">
    <property type="entry name" value="DUF6683"/>
    <property type="match status" value="1"/>
</dbReference>
<organism evidence="2">
    <name type="scientific">Sphingomonas psychrotolerans</name>
    <dbReference type="NCBI Taxonomy" id="1327635"/>
    <lineage>
        <taxon>Bacteria</taxon>
        <taxon>Pseudomonadati</taxon>
        <taxon>Pseudomonadota</taxon>
        <taxon>Alphaproteobacteria</taxon>
        <taxon>Sphingomonadales</taxon>
        <taxon>Sphingomonadaceae</taxon>
        <taxon>Sphingomonas</taxon>
    </lineage>
</organism>
<dbReference type="InterPro" id="IPR046505">
    <property type="entry name" value="DUF6683"/>
</dbReference>
<evidence type="ECO:0008006" key="3">
    <source>
        <dbReference type="Google" id="ProtNLM"/>
    </source>
</evidence>
<dbReference type="EMBL" id="JALMLT010000001">
    <property type="protein sequence ID" value="MDT8757368.1"/>
    <property type="molecule type" value="Genomic_DNA"/>
</dbReference>
<feature type="signal peptide" evidence="1">
    <location>
        <begin position="1"/>
        <end position="25"/>
    </location>
</feature>
<keyword evidence="1" id="KW-0732">Signal</keyword>
<protein>
    <recommendedName>
        <fullName evidence="3">DUF4197 domain-containing protein</fullName>
    </recommendedName>
</protein>
<sequence length="241" mass="25409">MRKMLLRFLLCLPAAAMLVPGTAAAQGAFNMGMLTNTLSQGGSTQSESARASTSSVFRSLARAPRSAAVNRAAITYQPSSAVRQRNMQGFVTRLRRVDPKSAADLQRTFARRDVVAEIGGAMRPVGLNPNNVADAMAMYLVAAWYGVRGSVDSKPADYKAVSAQMARAISTTPGFANASDALKQEIAESMLVQALLVDQAVQAAQKQPSAMPSIKAAIAKGARGAFGFDVTRMRLGPNGLS</sequence>
<proteinExistence type="predicted"/>
<name>A0ABU3MYR9_9SPHN</name>
<feature type="chain" id="PRO_5045175019" description="DUF4197 domain-containing protein" evidence="1">
    <location>
        <begin position="26"/>
        <end position="241"/>
    </location>
</feature>
<evidence type="ECO:0000313" key="2">
    <source>
        <dbReference type="EMBL" id="MDT8757368.1"/>
    </source>
</evidence>
<comment type="caution">
    <text evidence="2">The sequence shown here is derived from an EMBL/GenBank/DDBJ whole genome shotgun (WGS) entry which is preliminary data.</text>
</comment>
<evidence type="ECO:0000256" key="1">
    <source>
        <dbReference type="SAM" id="SignalP"/>
    </source>
</evidence>
<accession>A0ABU3MYR9</accession>
<reference evidence="2" key="1">
    <citation type="submission" date="2022-04" db="EMBL/GenBank/DDBJ databases">
        <title>Tomato heritable bacteria conferring resistance against bacterial wilt.</title>
        <authorList>
            <person name="Yin J."/>
        </authorList>
    </citation>
    <scope>NUCLEOTIDE SEQUENCE</scope>
    <source>
        <strain evidence="2">Cra20</strain>
    </source>
</reference>
<gene>
    <name evidence="2" type="ORF">MZO42_01530</name>
</gene>